<feature type="chain" id="PRO_5021439381" evidence="1">
    <location>
        <begin position="26"/>
        <end position="209"/>
    </location>
</feature>
<organism evidence="2 3">
    <name type="scientific">Marilutibacter aestuarii</name>
    <dbReference type="NCBI Taxonomy" id="1706195"/>
    <lineage>
        <taxon>Bacteria</taxon>
        <taxon>Pseudomonadati</taxon>
        <taxon>Pseudomonadota</taxon>
        <taxon>Gammaproteobacteria</taxon>
        <taxon>Lysobacterales</taxon>
        <taxon>Lysobacteraceae</taxon>
        <taxon>Marilutibacter</taxon>
    </lineage>
</organism>
<evidence type="ECO:0000313" key="3">
    <source>
        <dbReference type="Proteomes" id="UP000318212"/>
    </source>
</evidence>
<dbReference type="PANTHER" id="PTHR36920">
    <property type="match status" value="1"/>
</dbReference>
<protein>
    <submittedName>
        <fullName evidence="2">OmpW family protein</fullName>
    </submittedName>
</protein>
<dbReference type="EMBL" id="VICE01000035">
    <property type="protein sequence ID" value="TQD50718.1"/>
    <property type="molecule type" value="Genomic_DNA"/>
</dbReference>
<evidence type="ECO:0000256" key="1">
    <source>
        <dbReference type="SAM" id="SignalP"/>
    </source>
</evidence>
<dbReference type="SUPFAM" id="SSF56925">
    <property type="entry name" value="OMPA-like"/>
    <property type="match status" value="1"/>
</dbReference>
<dbReference type="Pfam" id="PF03922">
    <property type="entry name" value="OmpW"/>
    <property type="match status" value="1"/>
</dbReference>
<reference evidence="2 3" key="1">
    <citation type="submission" date="2019-06" db="EMBL/GenBank/DDBJ databases">
        <title>Lysobacter alkalisoli sp. nov. isolated from saline soil.</title>
        <authorList>
            <person name="Sun J.-Q."/>
            <person name="Xu L."/>
        </authorList>
    </citation>
    <scope>NUCLEOTIDE SEQUENCE [LARGE SCALE GENOMIC DNA]</scope>
    <source>
        <strain evidence="2 3">JCM 31130</strain>
    </source>
</reference>
<accession>A0A508ASM7</accession>
<proteinExistence type="predicted"/>
<dbReference type="AlphaFoldDB" id="A0A508ASM7"/>
<dbReference type="Gene3D" id="2.40.160.20">
    <property type="match status" value="1"/>
</dbReference>
<comment type="caution">
    <text evidence="2">The sequence shown here is derived from an EMBL/GenBank/DDBJ whole genome shotgun (WGS) entry which is preliminary data.</text>
</comment>
<keyword evidence="1" id="KW-0732">Signal</keyword>
<keyword evidence="3" id="KW-1185">Reference proteome</keyword>
<name>A0A508ASM7_9GAMM</name>
<dbReference type="PANTHER" id="PTHR36920:SF1">
    <property type="entry name" value="OUTER MEMBRANE PROTEIN W"/>
    <property type="match status" value="1"/>
</dbReference>
<dbReference type="InterPro" id="IPR005618">
    <property type="entry name" value="OMPW"/>
</dbReference>
<gene>
    <name evidence="2" type="ORF">FKV25_03565</name>
</gene>
<dbReference type="GO" id="GO:0055085">
    <property type="term" value="P:transmembrane transport"/>
    <property type="evidence" value="ECO:0007669"/>
    <property type="project" value="TreeGrafter"/>
</dbReference>
<dbReference type="Proteomes" id="UP000318212">
    <property type="component" value="Unassembled WGS sequence"/>
</dbReference>
<dbReference type="InterPro" id="IPR011250">
    <property type="entry name" value="OMP/PagP_B-barrel"/>
</dbReference>
<feature type="signal peptide" evidence="1">
    <location>
        <begin position="1"/>
        <end position="25"/>
    </location>
</feature>
<dbReference type="RefSeq" id="WP_141517422.1">
    <property type="nucleotide sequence ID" value="NZ_VICE01000035.1"/>
</dbReference>
<dbReference type="GO" id="GO:0019867">
    <property type="term" value="C:outer membrane"/>
    <property type="evidence" value="ECO:0007669"/>
    <property type="project" value="InterPro"/>
</dbReference>
<dbReference type="OrthoDB" id="9807574at2"/>
<evidence type="ECO:0000313" key="2">
    <source>
        <dbReference type="EMBL" id="TQD50718.1"/>
    </source>
</evidence>
<dbReference type="PROSITE" id="PS51257">
    <property type="entry name" value="PROKAR_LIPOPROTEIN"/>
    <property type="match status" value="1"/>
</dbReference>
<sequence>MHMRHPLNTAALALALGACTVPALAQSRGDWTLGLGAHAVAPASDNGRLAGGSLAVEVDDNVRPTVTFEYFLRDNLGLEVLASVPFQHDIAIRGLGTVGSTRQLPPTVSLQYHFNDGGRVHPFVGAGLNYTHFFSEDTRGALAGSRLALDDSWGLAGHLGLDVDVGERGAIRVDARWIDIDTGVRLDGADLGTVAIDPWVYGLAYVLRF</sequence>